<evidence type="ECO:0000313" key="2">
    <source>
        <dbReference type="EMBL" id="SFI59157.1"/>
    </source>
</evidence>
<reference evidence="2 3" key="1">
    <citation type="submission" date="2016-10" db="EMBL/GenBank/DDBJ databases">
        <authorList>
            <person name="de Groot N.N."/>
        </authorList>
    </citation>
    <scope>NUCLEOTIDE SEQUENCE [LARGE SCALE GENOMIC DNA]</scope>
    <source>
        <strain evidence="2 3">DSM 19073</strain>
    </source>
</reference>
<keyword evidence="3" id="KW-1185">Reference proteome</keyword>
<gene>
    <name evidence="2" type="ORF">SAMN04488095_1312</name>
</gene>
<dbReference type="AlphaFoldDB" id="A0A1I3JFW3"/>
<dbReference type="RefSeq" id="WP_175484813.1">
    <property type="nucleotide sequence ID" value="NZ_FORA01000001.1"/>
</dbReference>
<dbReference type="Proteomes" id="UP000199110">
    <property type="component" value="Unassembled WGS sequence"/>
</dbReference>
<proteinExistence type="predicted"/>
<accession>A0A1I3JFW3</accession>
<protein>
    <submittedName>
        <fullName evidence="2">NADH:ubiquinone oxidoreductase subunit</fullName>
    </submittedName>
</protein>
<feature type="region of interest" description="Disordered" evidence="1">
    <location>
        <begin position="89"/>
        <end position="125"/>
    </location>
</feature>
<organism evidence="2 3">
    <name type="scientific">Jannaschia pohangensis</name>
    <dbReference type="NCBI Taxonomy" id="390807"/>
    <lineage>
        <taxon>Bacteria</taxon>
        <taxon>Pseudomonadati</taxon>
        <taxon>Pseudomonadota</taxon>
        <taxon>Alphaproteobacteria</taxon>
        <taxon>Rhodobacterales</taxon>
        <taxon>Roseobacteraceae</taxon>
        <taxon>Jannaschia</taxon>
    </lineage>
</organism>
<dbReference type="PANTHER" id="PTHR12910">
    <property type="entry name" value="NADH-UBIQUINONE OXIDOREDUCTASE SUBUNIT B17.2"/>
    <property type="match status" value="1"/>
</dbReference>
<dbReference type="STRING" id="390807.SAMN04488095_1312"/>
<keyword evidence="2" id="KW-0830">Ubiquinone</keyword>
<evidence type="ECO:0000256" key="1">
    <source>
        <dbReference type="SAM" id="MobiDB-lite"/>
    </source>
</evidence>
<name>A0A1I3JFW3_9RHOB</name>
<dbReference type="Pfam" id="PF05071">
    <property type="entry name" value="NDUFA12"/>
    <property type="match status" value="1"/>
</dbReference>
<sequence>MAGFLKRLVSWWDGQSFGTALWTRRFGTRVGEDADGNVYFNNADDTRRWVHYVGENDASNVPPDWFGWLHHTFALPPTKDPIVHKTWEKPHQPNLTGSAAAFARPGSLRRADPKPASDYEAWTPE</sequence>
<dbReference type="EMBL" id="FORA01000001">
    <property type="protein sequence ID" value="SFI59157.1"/>
    <property type="molecule type" value="Genomic_DNA"/>
</dbReference>
<dbReference type="PANTHER" id="PTHR12910:SF2">
    <property type="entry name" value="NADH DEHYDROGENASE [UBIQUINONE] 1 ALPHA SUBCOMPLEX SUBUNIT 12"/>
    <property type="match status" value="1"/>
</dbReference>
<dbReference type="GO" id="GO:0006979">
    <property type="term" value="P:response to oxidative stress"/>
    <property type="evidence" value="ECO:0007669"/>
    <property type="project" value="TreeGrafter"/>
</dbReference>
<dbReference type="NCBIfam" id="NF006040">
    <property type="entry name" value="PRK08183.1"/>
    <property type="match status" value="1"/>
</dbReference>
<evidence type="ECO:0000313" key="3">
    <source>
        <dbReference type="Proteomes" id="UP000199110"/>
    </source>
</evidence>
<dbReference type="InterPro" id="IPR007763">
    <property type="entry name" value="NDUFA12"/>
</dbReference>
<dbReference type="GO" id="GO:0045271">
    <property type="term" value="C:respiratory chain complex I"/>
    <property type="evidence" value="ECO:0007669"/>
    <property type="project" value="InterPro"/>
</dbReference>